<dbReference type="InterPro" id="IPR046601">
    <property type="entry name" value="DUF6660"/>
</dbReference>
<organism evidence="1 2">
    <name type="scientific">Arenibacter nanhaiticus</name>
    <dbReference type="NCBI Taxonomy" id="558155"/>
    <lineage>
        <taxon>Bacteria</taxon>
        <taxon>Pseudomonadati</taxon>
        <taxon>Bacteroidota</taxon>
        <taxon>Flavobacteriia</taxon>
        <taxon>Flavobacteriales</taxon>
        <taxon>Flavobacteriaceae</taxon>
        <taxon>Arenibacter</taxon>
    </lineage>
</organism>
<reference evidence="1 2" key="1">
    <citation type="submission" date="2016-11" db="EMBL/GenBank/DDBJ databases">
        <authorList>
            <person name="Jaros S."/>
            <person name="Januszkiewicz K."/>
            <person name="Wedrychowicz H."/>
        </authorList>
    </citation>
    <scope>NUCLEOTIDE SEQUENCE [LARGE SCALE GENOMIC DNA]</scope>
    <source>
        <strain evidence="1 2">CGMCC 1.8863</strain>
    </source>
</reference>
<dbReference type="EMBL" id="FQYX01000012">
    <property type="protein sequence ID" value="SHJ15465.1"/>
    <property type="molecule type" value="Genomic_DNA"/>
</dbReference>
<evidence type="ECO:0000313" key="2">
    <source>
        <dbReference type="Proteomes" id="UP000184231"/>
    </source>
</evidence>
<evidence type="ECO:0000313" key="1">
    <source>
        <dbReference type="EMBL" id="SHJ15465.1"/>
    </source>
</evidence>
<dbReference type="Pfam" id="PF20365">
    <property type="entry name" value="DUF6660"/>
    <property type="match status" value="1"/>
</dbReference>
<accession>A0A1M6GZY9</accession>
<proteinExistence type="predicted"/>
<dbReference type="STRING" id="558155.SAMN04487911_11267"/>
<dbReference type="AlphaFoldDB" id="A0A1M6GZY9"/>
<dbReference type="Proteomes" id="UP000184231">
    <property type="component" value="Unassembled WGS sequence"/>
</dbReference>
<protein>
    <submittedName>
        <fullName evidence="1">Uncharacterized protein</fullName>
    </submittedName>
</protein>
<keyword evidence="2" id="KW-1185">Reference proteome</keyword>
<sequence length="87" mass="9588">MPCADEFQAASDSVVENIVDATHNHEHNEIADVCSPFCHCHCCHVNSIDFGITSFEPISAVIPSKIYIHFDSLGEEVIHSILQPPKV</sequence>
<name>A0A1M6GZY9_9FLAO</name>
<gene>
    <name evidence="1" type="ORF">SAMN04487911_11267</name>
</gene>